<evidence type="ECO:0000256" key="5">
    <source>
        <dbReference type="ARBA" id="ARBA00022960"/>
    </source>
</evidence>
<keyword evidence="6 10" id="KW-0573">Peptidoglycan synthesis</keyword>
<dbReference type="NCBIfam" id="TIGR01133">
    <property type="entry name" value="murG"/>
    <property type="match status" value="1"/>
</dbReference>
<dbReference type="RefSeq" id="WP_068997094.1">
    <property type="nucleotide sequence ID" value="NZ_MDTQ01000001.1"/>
</dbReference>
<dbReference type="AlphaFoldDB" id="A0A1E2V6S0"/>
<dbReference type="InterPro" id="IPR006009">
    <property type="entry name" value="GlcNAc_MurG"/>
</dbReference>
<evidence type="ECO:0000256" key="1">
    <source>
        <dbReference type="ARBA" id="ARBA00022475"/>
    </source>
</evidence>
<accession>A0A1E2V6S0</accession>
<keyword evidence="9 10" id="KW-0961">Cell wall biogenesis/degradation</keyword>
<keyword evidence="7 10" id="KW-0472">Membrane</keyword>
<feature type="binding site" evidence="10">
    <location>
        <position position="163"/>
    </location>
    <ligand>
        <name>UDP-N-acetyl-alpha-D-glucosamine</name>
        <dbReference type="ChEBI" id="CHEBI:57705"/>
    </ligand>
</feature>
<keyword evidence="14" id="KW-1185">Reference proteome</keyword>
<dbReference type="PANTHER" id="PTHR21015">
    <property type="entry name" value="UDP-N-ACETYLGLUCOSAMINE--N-ACETYLMURAMYL-(PENTAPEPTIDE) PYROPHOSPHORYL-UNDECAPRENOL N-ACETYLGLUCOSAMINE TRANSFERASE 1"/>
    <property type="match status" value="1"/>
</dbReference>
<dbReference type="UniPathway" id="UPA00219"/>
<keyword evidence="3 10" id="KW-0328">Glycosyltransferase</keyword>
<keyword evidence="8 10" id="KW-0131">Cell cycle</keyword>
<dbReference type="GO" id="GO:0051301">
    <property type="term" value="P:cell division"/>
    <property type="evidence" value="ECO:0007669"/>
    <property type="project" value="UniProtKB-KW"/>
</dbReference>
<evidence type="ECO:0000256" key="3">
    <source>
        <dbReference type="ARBA" id="ARBA00022676"/>
    </source>
</evidence>
<evidence type="ECO:0000313" key="14">
    <source>
        <dbReference type="Proteomes" id="UP000094291"/>
    </source>
</evidence>
<dbReference type="GO" id="GO:0051991">
    <property type="term" value="F:UDP-N-acetyl-D-glucosamine:N-acetylmuramoyl-L-alanyl-D-glutamyl-meso-2,6-diaminopimelyl-D-alanyl-D-alanine-diphosphoundecaprenol 4-beta-N-acetylglucosaminlytransferase activity"/>
    <property type="evidence" value="ECO:0007669"/>
    <property type="project" value="RHEA"/>
</dbReference>
<dbReference type="SUPFAM" id="SSF53756">
    <property type="entry name" value="UDP-Glycosyltransferase/glycogen phosphorylase"/>
    <property type="match status" value="1"/>
</dbReference>
<dbReference type="HAMAP" id="MF_00033">
    <property type="entry name" value="MurG"/>
    <property type="match status" value="1"/>
</dbReference>
<dbReference type="GO" id="GO:0071555">
    <property type="term" value="P:cell wall organization"/>
    <property type="evidence" value="ECO:0007669"/>
    <property type="project" value="UniProtKB-KW"/>
</dbReference>
<dbReference type="InterPro" id="IPR007235">
    <property type="entry name" value="Glyco_trans_28_C"/>
</dbReference>
<dbReference type="Pfam" id="PF04101">
    <property type="entry name" value="Glyco_tran_28_C"/>
    <property type="match status" value="1"/>
</dbReference>
<comment type="catalytic activity">
    <reaction evidence="10">
        <text>di-trans,octa-cis-undecaprenyl diphospho-N-acetyl-alpha-D-muramoyl-L-alanyl-D-glutamyl-meso-2,6-diaminopimeloyl-D-alanyl-D-alanine + UDP-N-acetyl-alpha-D-glucosamine = di-trans,octa-cis-undecaprenyl diphospho-[N-acetyl-alpha-D-glucosaminyl-(1-&gt;4)]-N-acetyl-alpha-D-muramoyl-L-alanyl-D-glutamyl-meso-2,6-diaminopimeloyl-D-alanyl-D-alanine + UDP + H(+)</text>
        <dbReference type="Rhea" id="RHEA:31227"/>
        <dbReference type="ChEBI" id="CHEBI:15378"/>
        <dbReference type="ChEBI" id="CHEBI:57705"/>
        <dbReference type="ChEBI" id="CHEBI:58223"/>
        <dbReference type="ChEBI" id="CHEBI:61387"/>
        <dbReference type="ChEBI" id="CHEBI:61388"/>
        <dbReference type="EC" id="2.4.1.227"/>
    </reaction>
</comment>
<dbReference type="OrthoDB" id="9808936at2"/>
<evidence type="ECO:0000256" key="6">
    <source>
        <dbReference type="ARBA" id="ARBA00022984"/>
    </source>
</evidence>
<reference evidence="13 14" key="1">
    <citation type="submission" date="2016-08" db="EMBL/GenBank/DDBJ databases">
        <authorList>
            <person name="Seilhamer J.J."/>
        </authorList>
    </citation>
    <scope>NUCLEOTIDE SEQUENCE [LARGE SCALE GENOMIC DNA]</scope>
    <source>
        <strain evidence="13 14">PH27A</strain>
    </source>
</reference>
<dbReference type="Proteomes" id="UP000094291">
    <property type="component" value="Unassembled WGS sequence"/>
</dbReference>
<evidence type="ECO:0000259" key="11">
    <source>
        <dbReference type="Pfam" id="PF03033"/>
    </source>
</evidence>
<evidence type="ECO:0000256" key="9">
    <source>
        <dbReference type="ARBA" id="ARBA00023316"/>
    </source>
</evidence>
<dbReference type="CDD" id="cd03785">
    <property type="entry name" value="GT28_MurG"/>
    <property type="match status" value="1"/>
</dbReference>
<feature type="domain" description="Glycosyl transferase family 28 C-terminal" evidence="12">
    <location>
        <begin position="193"/>
        <end position="353"/>
    </location>
</feature>
<dbReference type="GO" id="GO:0005975">
    <property type="term" value="P:carbohydrate metabolic process"/>
    <property type="evidence" value="ECO:0007669"/>
    <property type="project" value="InterPro"/>
</dbReference>
<feature type="binding site" evidence="10">
    <location>
        <position position="253"/>
    </location>
    <ligand>
        <name>UDP-N-acetyl-alpha-D-glucosamine</name>
        <dbReference type="ChEBI" id="CHEBI:57705"/>
    </ligand>
</feature>
<dbReference type="Pfam" id="PF03033">
    <property type="entry name" value="Glyco_transf_28"/>
    <property type="match status" value="1"/>
</dbReference>
<feature type="binding site" evidence="10">
    <location>
        <position position="298"/>
    </location>
    <ligand>
        <name>UDP-N-acetyl-alpha-D-glucosamine</name>
        <dbReference type="ChEBI" id="CHEBI:57705"/>
    </ligand>
</feature>
<feature type="binding site" evidence="10">
    <location>
        <position position="124"/>
    </location>
    <ligand>
        <name>UDP-N-acetyl-alpha-D-glucosamine</name>
        <dbReference type="ChEBI" id="CHEBI:57705"/>
    </ligand>
</feature>
<proteinExistence type="inferred from homology"/>
<dbReference type="GO" id="GO:0005886">
    <property type="term" value="C:plasma membrane"/>
    <property type="evidence" value="ECO:0007669"/>
    <property type="project" value="UniProtKB-SubCell"/>
</dbReference>
<evidence type="ECO:0000256" key="7">
    <source>
        <dbReference type="ARBA" id="ARBA00023136"/>
    </source>
</evidence>
<evidence type="ECO:0000313" key="13">
    <source>
        <dbReference type="EMBL" id="ODC02699.1"/>
    </source>
</evidence>
<keyword evidence="1 10" id="KW-1003">Cell membrane</keyword>
<dbReference type="GO" id="GO:0008360">
    <property type="term" value="P:regulation of cell shape"/>
    <property type="evidence" value="ECO:0007669"/>
    <property type="project" value="UniProtKB-KW"/>
</dbReference>
<feature type="binding site" evidence="10">
    <location>
        <begin position="12"/>
        <end position="14"/>
    </location>
    <ligand>
        <name>UDP-N-acetyl-alpha-D-glucosamine</name>
        <dbReference type="ChEBI" id="CHEBI:57705"/>
    </ligand>
</feature>
<feature type="binding site" evidence="10">
    <location>
        <begin position="272"/>
        <end position="277"/>
    </location>
    <ligand>
        <name>UDP-N-acetyl-alpha-D-glucosamine</name>
        <dbReference type="ChEBI" id="CHEBI:57705"/>
    </ligand>
</feature>
<keyword evidence="4 10" id="KW-0808">Transferase</keyword>
<protein>
    <recommendedName>
        <fullName evidence="10">UDP-N-acetylglucosamine--N-acetylmuramyl-(pentapeptide) pyrophosphoryl-undecaprenol N-acetylglucosamine transferase</fullName>
        <ecNumber evidence="10">2.4.1.227</ecNumber>
    </recommendedName>
    <alternativeName>
        <fullName evidence="10">Undecaprenyl-PP-MurNAc-pentapeptide-UDPGlcNAc GlcNAc transferase</fullName>
    </alternativeName>
</protein>
<dbReference type="Gene3D" id="3.40.50.2000">
    <property type="entry name" value="Glycogen Phosphorylase B"/>
    <property type="match status" value="2"/>
</dbReference>
<gene>
    <name evidence="10" type="primary">murG</name>
    <name evidence="13" type="ORF">BFW38_03215</name>
</gene>
<organism evidence="13 14">
    <name type="scientific">Terasakiispira papahanaumokuakeensis</name>
    <dbReference type="NCBI Taxonomy" id="197479"/>
    <lineage>
        <taxon>Bacteria</taxon>
        <taxon>Pseudomonadati</taxon>
        <taxon>Pseudomonadota</taxon>
        <taxon>Gammaproteobacteria</taxon>
        <taxon>Oceanospirillales</taxon>
        <taxon>Terasakiispira</taxon>
    </lineage>
</organism>
<comment type="function">
    <text evidence="10">Cell wall formation. Catalyzes the transfer of a GlcNAc subunit on undecaprenyl-pyrophosphoryl-MurNAc-pentapeptide (lipid intermediate I) to form undecaprenyl-pyrophosphoryl-MurNAc-(pentapeptide)GlcNAc (lipid intermediate II).</text>
</comment>
<sequence>MRRTVMIMAGGTGGHIFPGLEIARALQAQGHFVCWLGSAGRMETRLVPEAGIDLDTVTIDGLRGKGRLSLLAAPWRLLKATLQARRIIRRRRPDVILGLGGFASGPGGLAARWLGVPLYVHEQNAIAGVTNRVLSRWARRTLAAFPGAFPEPQAVSVVGNPVREAIRQLPAPVLDPARAVQSLGDTAAHPPRLLVVGGSLGAQVLNEQVPKALAQLAASLRPEVRHQAGRDKDEVTRQAYCDAGVEAQVSDFIGDMAAAFAWADLVICRAGALTVSELACAGVASILVPLPIAVDDHQTMNARFLSEGGAAILMPQPELVQGALIPTLQGLLADTDRLHDMALKARALARPDATDAVIEAILEEF</sequence>
<dbReference type="GO" id="GO:0009252">
    <property type="term" value="P:peptidoglycan biosynthetic process"/>
    <property type="evidence" value="ECO:0007669"/>
    <property type="project" value="UniProtKB-UniRule"/>
</dbReference>
<feature type="binding site" evidence="10">
    <location>
        <position position="199"/>
    </location>
    <ligand>
        <name>UDP-N-acetyl-alpha-D-glucosamine</name>
        <dbReference type="ChEBI" id="CHEBI:57705"/>
    </ligand>
</feature>
<comment type="caution">
    <text evidence="13">The sequence shown here is derived from an EMBL/GenBank/DDBJ whole genome shotgun (WGS) entry which is preliminary data.</text>
</comment>
<dbReference type="GO" id="GO:0050511">
    <property type="term" value="F:undecaprenyldiphospho-muramoylpentapeptide beta-N-acetylglucosaminyltransferase activity"/>
    <property type="evidence" value="ECO:0007669"/>
    <property type="project" value="UniProtKB-UniRule"/>
</dbReference>
<dbReference type="EMBL" id="MDTQ01000001">
    <property type="protein sequence ID" value="ODC02699.1"/>
    <property type="molecule type" value="Genomic_DNA"/>
</dbReference>
<keyword evidence="5 10" id="KW-0133">Cell shape</keyword>
<dbReference type="STRING" id="197479.BFW38_03215"/>
<comment type="similarity">
    <text evidence="10">Belongs to the glycosyltransferase 28 family. MurG subfamily.</text>
</comment>
<comment type="subcellular location">
    <subcellularLocation>
        <location evidence="10">Cell membrane</location>
        <topology evidence="10">Peripheral membrane protein</topology>
        <orientation evidence="10">Cytoplasmic side</orientation>
    </subcellularLocation>
</comment>
<dbReference type="EC" id="2.4.1.227" evidence="10"/>
<dbReference type="InterPro" id="IPR004276">
    <property type="entry name" value="GlycoTrans_28_N"/>
</dbReference>
<keyword evidence="2 10" id="KW-0132">Cell division</keyword>
<evidence type="ECO:0000256" key="10">
    <source>
        <dbReference type="HAMAP-Rule" id="MF_00033"/>
    </source>
</evidence>
<name>A0A1E2V6S0_9GAMM</name>
<feature type="domain" description="Glycosyltransferase family 28 N-terminal" evidence="11">
    <location>
        <begin position="5"/>
        <end position="141"/>
    </location>
</feature>
<dbReference type="PANTHER" id="PTHR21015:SF22">
    <property type="entry name" value="GLYCOSYLTRANSFERASE"/>
    <property type="match status" value="1"/>
</dbReference>
<evidence type="ECO:0000259" key="12">
    <source>
        <dbReference type="Pfam" id="PF04101"/>
    </source>
</evidence>
<evidence type="ECO:0000256" key="2">
    <source>
        <dbReference type="ARBA" id="ARBA00022618"/>
    </source>
</evidence>
<evidence type="ECO:0000256" key="4">
    <source>
        <dbReference type="ARBA" id="ARBA00022679"/>
    </source>
</evidence>
<comment type="pathway">
    <text evidence="10">Cell wall biogenesis; peptidoglycan biosynthesis.</text>
</comment>
<evidence type="ECO:0000256" key="8">
    <source>
        <dbReference type="ARBA" id="ARBA00023306"/>
    </source>
</evidence>